<reference evidence="2" key="1">
    <citation type="submission" date="2020-08" db="EMBL/GenBank/DDBJ databases">
        <title>Sulfitobacter aestuariivivens sp. nov., isolated from a tidal flat.</title>
        <authorList>
            <person name="Park S."/>
            <person name="Yoon J.-H."/>
        </authorList>
    </citation>
    <scope>NUCLEOTIDE SEQUENCE</scope>
    <source>
        <strain evidence="2">TSTF-M16</strain>
    </source>
</reference>
<keyword evidence="3" id="KW-1185">Reference proteome</keyword>
<evidence type="ECO:0000313" key="3">
    <source>
        <dbReference type="Proteomes" id="UP000635142"/>
    </source>
</evidence>
<accession>A0A927D9I4</accession>
<evidence type="ECO:0000313" key="2">
    <source>
        <dbReference type="EMBL" id="MBD3666224.1"/>
    </source>
</evidence>
<dbReference type="Proteomes" id="UP000635142">
    <property type="component" value="Unassembled WGS sequence"/>
</dbReference>
<comment type="caution">
    <text evidence="2">The sequence shown here is derived from an EMBL/GenBank/DDBJ whole genome shotgun (WGS) entry which is preliminary data.</text>
</comment>
<dbReference type="RefSeq" id="WP_191077254.1">
    <property type="nucleotide sequence ID" value="NZ_JACTAG010000005.1"/>
</dbReference>
<evidence type="ECO:0000256" key="1">
    <source>
        <dbReference type="SAM" id="Coils"/>
    </source>
</evidence>
<dbReference type="AlphaFoldDB" id="A0A927D9I4"/>
<proteinExistence type="predicted"/>
<organism evidence="2 3">
    <name type="scientific">Sulfitobacter aestuariivivens</name>
    <dbReference type="NCBI Taxonomy" id="2766981"/>
    <lineage>
        <taxon>Bacteria</taxon>
        <taxon>Pseudomonadati</taxon>
        <taxon>Pseudomonadota</taxon>
        <taxon>Alphaproteobacteria</taxon>
        <taxon>Rhodobacterales</taxon>
        <taxon>Roseobacteraceae</taxon>
        <taxon>Sulfitobacter</taxon>
    </lineage>
</organism>
<dbReference type="EMBL" id="JACTAG010000005">
    <property type="protein sequence ID" value="MBD3666224.1"/>
    <property type="molecule type" value="Genomic_DNA"/>
</dbReference>
<gene>
    <name evidence="2" type="ORF">H9Q16_20005</name>
</gene>
<keyword evidence="1" id="KW-0175">Coiled coil</keyword>
<protein>
    <submittedName>
        <fullName evidence="2">Uncharacterized protein</fullName>
    </submittedName>
</protein>
<feature type="coiled-coil region" evidence="1">
    <location>
        <begin position="26"/>
        <end position="60"/>
    </location>
</feature>
<name>A0A927D9I4_9RHOB</name>
<sequence>MTQSNSQMTSGSAADSAQLEQRFREIARLTHALVLKEDEIEALRRHVATLKCNLADAEAASALSRAELSEMRHSTSWRISAPVRAVGRIFGR</sequence>